<dbReference type="GO" id="GO:0003735">
    <property type="term" value="F:structural constituent of ribosome"/>
    <property type="evidence" value="ECO:0007669"/>
    <property type="project" value="InterPro"/>
</dbReference>
<dbReference type="FunFam" id="1.10.287.10:FF:000002">
    <property type="entry name" value="30S ribosomal protein S15"/>
    <property type="match status" value="1"/>
</dbReference>
<name>A0A9D0YY56_9FIRM</name>
<evidence type="ECO:0000256" key="3">
    <source>
        <dbReference type="ARBA" id="ARBA00064542"/>
    </source>
</evidence>
<comment type="function">
    <text evidence="4">Forms an intersubunit bridge (bridge B4) with the 23S rRNA of the 50S subunit in the ribosome.</text>
</comment>
<evidence type="ECO:0000256" key="5">
    <source>
        <dbReference type="RuleBase" id="RU003919"/>
    </source>
</evidence>
<keyword evidence="4 6" id="KW-0699">rRNA-binding</keyword>
<reference evidence="7" key="1">
    <citation type="submission" date="2020-10" db="EMBL/GenBank/DDBJ databases">
        <authorList>
            <person name="Gilroy R."/>
        </authorList>
    </citation>
    <scope>NUCLEOTIDE SEQUENCE</scope>
    <source>
        <strain evidence="7">CHK165-10780</strain>
    </source>
</reference>
<dbReference type="Proteomes" id="UP000886725">
    <property type="component" value="Unassembled WGS sequence"/>
</dbReference>
<gene>
    <name evidence="4 7" type="primary">rpsO</name>
    <name evidence="7" type="ORF">IAC85_00105</name>
</gene>
<dbReference type="CDD" id="cd00353">
    <property type="entry name" value="Ribosomal_S15p_S13e"/>
    <property type="match status" value="1"/>
</dbReference>
<evidence type="ECO:0000256" key="2">
    <source>
        <dbReference type="ARBA" id="ARBA00023274"/>
    </source>
</evidence>
<dbReference type="SUPFAM" id="SSF47060">
    <property type="entry name" value="S15/NS1 RNA-binding domain"/>
    <property type="match status" value="1"/>
</dbReference>
<dbReference type="GO" id="GO:0006412">
    <property type="term" value="P:translation"/>
    <property type="evidence" value="ECO:0007669"/>
    <property type="project" value="UniProtKB-UniRule"/>
</dbReference>
<comment type="function">
    <text evidence="4 6">One of the primary rRNA binding proteins, it binds directly to 16S rRNA where it helps nucleate assembly of the platform of the 30S subunit by binding and bridging several RNA helices of the 16S rRNA.</text>
</comment>
<dbReference type="Gene3D" id="6.10.250.3130">
    <property type="match status" value="1"/>
</dbReference>
<comment type="similarity">
    <text evidence="4 5">Belongs to the universal ribosomal protein uS15 family.</text>
</comment>
<protein>
    <recommendedName>
        <fullName evidence="4">Small ribosomal subunit protein uS15</fullName>
    </recommendedName>
</protein>
<keyword evidence="2 4" id="KW-0687">Ribonucleoprotein</keyword>
<dbReference type="Pfam" id="PF00312">
    <property type="entry name" value="Ribosomal_S15"/>
    <property type="match status" value="1"/>
</dbReference>
<evidence type="ECO:0000256" key="1">
    <source>
        <dbReference type="ARBA" id="ARBA00022980"/>
    </source>
</evidence>
<dbReference type="PANTHER" id="PTHR23321">
    <property type="entry name" value="RIBOSOMAL PROTEIN S15, BACTERIAL AND ORGANELLAR"/>
    <property type="match status" value="1"/>
</dbReference>
<dbReference type="NCBIfam" id="TIGR00952">
    <property type="entry name" value="S15_bact"/>
    <property type="match status" value="1"/>
</dbReference>
<dbReference type="Gene3D" id="1.10.287.10">
    <property type="entry name" value="S15/NS1, RNA-binding"/>
    <property type="match status" value="1"/>
</dbReference>
<dbReference type="EMBL" id="DVFU01000005">
    <property type="protein sequence ID" value="HIQ64122.1"/>
    <property type="molecule type" value="Genomic_DNA"/>
</dbReference>
<accession>A0A9D0YY56</accession>
<dbReference type="PROSITE" id="PS00362">
    <property type="entry name" value="RIBOSOMAL_S15"/>
    <property type="match status" value="1"/>
</dbReference>
<evidence type="ECO:0000313" key="7">
    <source>
        <dbReference type="EMBL" id="HIQ64122.1"/>
    </source>
</evidence>
<dbReference type="InterPro" id="IPR009068">
    <property type="entry name" value="uS15_NS1_RNA-bd_sf"/>
</dbReference>
<dbReference type="SMART" id="SM01387">
    <property type="entry name" value="Ribosomal_S15"/>
    <property type="match status" value="1"/>
</dbReference>
<dbReference type="InterPro" id="IPR005290">
    <property type="entry name" value="Ribosomal_uS15_bac-type"/>
</dbReference>
<comment type="subunit">
    <text evidence="3 4">Part of the 30S ribosomal subunit. Forms a bridge to the 50S subunit in the 70S ribosome, contacting the 23S rRNA.</text>
</comment>
<dbReference type="InterPro" id="IPR000589">
    <property type="entry name" value="Ribosomal_uS15"/>
</dbReference>
<evidence type="ECO:0000313" key="8">
    <source>
        <dbReference type="Proteomes" id="UP000886725"/>
    </source>
</evidence>
<dbReference type="GO" id="GO:0019843">
    <property type="term" value="F:rRNA binding"/>
    <property type="evidence" value="ECO:0007669"/>
    <property type="project" value="UniProtKB-UniRule"/>
</dbReference>
<keyword evidence="1 4" id="KW-0689">Ribosomal protein</keyword>
<dbReference type="GO" id="GO:0022627">
    <property type="term" value="C:cytosolic small ribosomal subunit"/>
    <property type="evidence" value="ECO:0007669"/>
    <property type="project" value="TreeGrafter"/>
</dbReference>
<organism evidence="7 8">
    <name type="scientific">Candidatus Faecenecus gallistercoris</name>
    <dbReference type="NCBI Taxonomy" id="2840793"/>
    <lineage>
        <taxon>Bacteria</taxon>
        <taxon>Bacillati</taxon>
        <taxon>Bacillota</taxon>
        <taxon>Bacillota incertae sedis</taxon>
        <taxon>Candidatus Faecenecus</taxon>
    </lineage>
</organism>
<evidence type="ECO:0000256" key="4">
    <source>
        <dbReference type="HAMAP-Rule" id="MF_01343"/>
    </source>
</evidence>
<dbReference type="PANTHER" id="PTHR23321:SF26">
    <property type="entry name" value="SMALL RIBOSOMAL SUBUNIT PROTEIN US15M"/>
    <property type="match status" value="1"/>
</dbReference>
<proteinExistence type="inferred from homology"/>
<evidence type="ECO:0000256" key="6">
    <source>
        <dbReference type="RuleBase" id="RU004524"/>
    </source>
</evidence>
<dbReference type="AlphaFoldDB" id="A0A9D0YY56"/>
<comment type="caution">
    <text evidence="7">The sequence shown here is derived from an EMBL/GenBank/DDBJ whole genome shotgun (WGS) entry which is preliminary data.</text>
</comment>
<dbReference type="HAMAP" id="MF_01343_B">
    <property type="entry name" value="Ribosomal_uS15_B"/>
    <property type="match status" value="1"/>
</dbReference>
<keyword evidence="4 6" id="KW-0694">RNA-binding</keyword>
<reference evidence="7" key="2">
    <citation type="journal article" date="2021" name="PeerJ">
        <title>Extensive microbial diversity within the chicken gut microbiome revealed by metagenomics and culture.</title>
        <authorList>
            <person name="Gilroy R."/>
            <person name="Ravi A."/>
            <person name="Getino M."/>
            <person name="Pursley I."/>
            <person name="Horton D.L."/>
            <person name="Alikhan N.F."/>
            <person name="Baker D."/>
            <person name="Gharbi K."/>
            <person name="Hall N."/>
            <person name="Watson M."/>
            <person name="Adriaenssens E.M."/>
            <person name="Foster-Nyarko E."/>
            <person name="Jarju S."/>
            <person name="Secka A."/>
            <person name="Antonio M."/>
            <person name="Oren A."/>
            <person name="Chaudhuri R.R."/>
            <person name="La Ragione R."/>
            <person name="Hildebrand F."/>
            <person name="Pallen M.J."/>
        </authorList>
    </citation>
    <scope>NUCLEOTIDE SEQUENCE</scope>
    <source>
        <strain evidence="7">CHK165-10780</strain>
    </source>
</reference>
<sequence length="89" mass="10346">MALTTTEKQEIIKKFARNEKDTGSAEVQIAILTAEINNLTEHLKEHKHDYHSNRGLLKKVGQRRNMLSYLAKKDVTRYRALIKELGLRK</sequence>